<dbReference type="Proteomes" id="UP001057402">
    <property type="component" value="Chromosome 5"/>
</dbReference>
<reference evidence="2" key="1">
    <citation type="journal article" date="2023" name="Front. Plant Sci.">
        <title>Chromosomal-level genome assembly of Melastoma candidum provides insights into trichome evolution.</title>
        <authorList>
            <person name="Zhong Y."/>
            <person name="Wu W."/>
            <person name="Sun C."/>
            <person name="Zou P."/>
            <person name="Liu Y."/>
            <person name="Dai S."/>
            <person name="Zhou R."/>
        </authorList>
    </citation>
    <scope>NUCLEOTIDE SEQUENCE [LARGE SCALE GENOMIC DNA]</scope>
</reference>
<proteinExistence type="predicted"/>
<evidence type="ECO:0000313" key="2">
    <source>
        <dbReference type="Proteomes" id="UP001057402"/>
    </source>
</evidence>
<keyword evidence="2" id="KW-1185">Reference proteome</keyword>
<gene>
    <name evidence="1" type="ORF">MLD38_016786</name>
</gene>
<dbReference type="EMBL" id="CM042884">
    <property type="protein sequence ID" value="KAI4368200.1"/>
    <property type="molecule type" value="Genomic_DNA"/>
</dbReference>
<evidence type="ECO:0000313" key="1">
    <source>
        <dbReference type="EMBL" id="KAI4368200.1"/>
    </source>
</evidence>
<name>A0ACB9QNL8_9MYRT</name>
<accession>A0ACB9QNL8</accession>
<sequence length="810" mass="89925">MSLLALLFLALFLSRSSSLDTLSASQSFKDGDVLVSGGGKFAFGFFSPGDSRRRFVGIWYAALPVQTVVWVANRDNPLSDTSGALSIDVWGDLVLHSQNGSALLWSTNVSSTLVARSSSPIVQLLDSGNLVLYADADKMFVRWQSFDHPTNTHMPYMKFGVNKTSGLNWSFTSWRSYDDPQPGNCTYKIDTTGYPQAFLYKDGKPHFRVGSWTGSHWSGIPEMTNTYILGISFVNDEEEVSFTFSTRNSSFTTIMVINETGTIQPLNWIDESRMWAPLYTGPRDPCDIYNQCGPNSNCDPDITSQYMCLCLPGFEPKSPTNWYLRYTADGCVRKKGASICQSGEGFKTIPNVKIPDTSASLVDMSLSLTECKQACMGNCSCMAYASANDIGAGSGCFRWHGDLVDIKTFSNAGQDLYVRVDATELGQHSKKTIQKIMAALAALFLLLLVSFLLIIKRRRDSWRAKLQDQMAKLDTDLPCYDLSFVAAATDNFSIANRLGTGGFGTVYRGVMSDGTEIAVKRLSEGSGQGDEEFRNEVNLIAKLQHRNLVKMLGFCLQNKEKILIYEYLPNKSLDAFLFDESKKSLLDWRLRFDILMGIARGLMYLHQDSRLRIIHRDLKASNVLLDSAMQPKISDFGMARMCGGDQSEGTTNRVVGTYGYMSPEYAMEGLFSVKSDVYSYGVLLLEIVSAKKISSHHEETSSTNLVGHVWELWKEGRCVEIVDESMDVDDPQSLSEMLKCIQIGLLCVQELPRDRPTMSMVVFMLGNDRVLPLPEQPAYTMKKSNMGPENSTSDGAASVNQATISIVEGR</sequence>
<comment type="caution">
    <text evidence="1">The sequence shown here is derived from an EMBL/GenBank/DDBJ whole genome shotgun (WGS) entry which is preliminary data.</text>
</comment>
<protein>
    <submittedName>
        <fullName evidence="1">Uncharacterized protein</fullName>
    </submittedName>
</protein>
<organism evidence="1 2">
    <name type="scientific">Melastoma candidum</name>
    <dbReference type="NCBI Taxonomy" id="119954"/>
    <lineage>
        <taxon>Eukaryota</taxon>
        <taxon>Viridiplantae</taxon>
        <taxon>Streptophyta</taxon>
        <taxon>Embryophyta</taxon>
        <taxon>Tracheophyta</taxon>
        <taxon>Spermatophyta</taxon>
        <taxon>Magnoliopsida</taxon>
        <taxon>eudicotyledons</taxon>
        <taxon>Gunneridae</taxon>
        <taxon>Pentapetalae</taxon>
        <taxon>rosids</taxon>
        <taxon>malvids</taxon>
        <taxon>Myrtales</taxon>
        <taxon>Melastomataceae</taxon>
        <taxon>Melastomatoideae</taxon>
        <taxon>Melastomateae</taxon>
        <taxon>Melastoma</taxon>
    </lineage>
</organism>